<proteinExistence type="predicted"/>
<organism evidence="1 2">
    <name type="scientific">Amphibalanus amphitrite</name>
    <name type="common">Striped barnacle</name>
    <name type="synonym">Balanus amphitrite</name>
    <dbReference type="NCBI Taxonomy" id="1232801"/>
    <lineage>
        <taxon>Eukaryota</taxon>
        <taxon>Metazoa</taxon>
        <taxon>Ecdysozoa</taxon>
        <taxon>Arthropoda</taxon>
        <taxon>Crustacea</taxon>
        <taxon>Multicrustacea</taxon>
        <taxon>Cirripedia</taxon>
        <taxon>Thoracica</taxon>
        <taxon>Thoracicalcarea</taxon>
        <taxon>Balanomorpha</taxon>
        <taxon>Balanoidea</taxon>
        <taxon>Balanidae</taxon>
        <taxon>Amphibalaninae</taxon>
        <taxon>Amphibalanus</taxon>
    </lineage>
</organism>
<evidence type="ECO:0000313" key="1">
    <source>
        <dbReference type="EMBL" id="KAF0293237.1"/>
    </source>
</evidence>
<accession>A0A6A4VAC9</accession>
<reference evidence="1 2" key="1">
    <citation type="submission" date="2019-07" db="EMBL/GenBank/DDBJ databases">
        <title>Draft genome assembly of a fouling barnacle, Amphibalanus amphitrite (Darwin, 1854): The first reference genome for Thecostraca.</title>
        <authorList>
            <person name="Kim W."/>
        </authorList>
    </citation>
    <scope>NUCLEOTIDE SEQUENCE [LARGE SCALE GENOMIC DNA]</scope>
    <source>
        <strain evidence="1">SNU_AA5</strain>
        <tissue evidence="1">Soma without cirri and trophi</tissue>
    </source>
</reference>
<dbReference type="EMBL" id="VIIS01001758">
    <property type="protein sequence ID" value="KAF0293237.1"/>
    <property type="molecule type" value="Genomic_DNA"/>
</dbReference>
<dbReference type="OrthoDB" id="5984724at2759"/>
<gene>
    <name evidence="1" type="ORF">FJT64_008873</name>
</gene>
<dbReference type="AlphaFoldDB" id="A0A6A4VAC9"/>
<evidence type="ECO:0000313" key="2">
    <source>
        <dbReference type="Proteomes" id="UP000440578"/>
    </source>
</evidence>
<comment type="caution">
    <text evidence="1">The sequence shown here is derived from an EMBL/GenBank/DDBJ whole genome shotgun (WGS) entry which is preliminary data.</text>
</comment>
<sequence length="340" mass="38209">MSPSAAAAPAQSLPLVPVTATMQAEGLPLSMKTQFGHHIFGHQRGLRTRIQQGTNLFGLAVTAEDGDRHHLQQCRDIIGFQRRCSDYALTAGSMLEASNVLIWRRRRRHSHLLGFLFLPHTMEVGAVLQSRRRYGWSLLGRLLQLRSGLQLRAAVDHCCLLDCRRRMMRFTVVELLDPRSGSSWWSEAGWSELQWAVEESRLKVKAQAEQDELRLRTRAEQLDVEIQLAELGQVDESALEPLRVTVSEASVTPGSFLTESLARRLKVRRDDTSISIETVGNERRVMQTSLASGLEVCGLDGAEFLPLPPLLTIDRIPVTQSDRCRMVSGEKERPKAARTR</sequence>
<keyword evidence="2" id="KW-1185">Reference proteome</keyword>
<dbReference type="Proteomes" id="UP000440578">
    <property type="component" value="Unassembled WGS sequence"/>
</dbReference>
<name>A0A6A4VAC9_AMPAM</name>
<protein>
    <submittedName>
        <fullName evidence="1">Uncharacterized protein</fullName>
    </submittedName>
</protein>